<proteinExistence type="predicted"/>
<dbReference type="OrthoDB" id="115960at2759"/>
<keyword evidence="3" id="KW-1185">Reference proteome</keyword>
<accession>A0A8T1VW92</accession>
<evidence type="ECO:0000313" key="3">
    <source>
        <dbReference type="Proteomes" id="UP000694044"/>
    </source>
</evidence>
<evidence type="ECO:0000313" key="2">
    <source>
        <dbReference type="EMBL" id="KAG7385491.1"/>
    </source>
</evidence>
<gene>
    <name evidence="2" type="ORF">PHYPSEUDO_001441</name>
</gene>
<dbReference type="AlphaFoldDB" id="A0A8T1VW92"/>
<name>A0A8T1VW92_9STRA</name>
<organism evidence="2 3">
    <name type="scientific">Phytophthora pseudosyringae</name>
    <dbReference type="NCBI Taxonomy" id="221518"/>
    <lineage>
        <taxon>Eukaryota</taxon>
        <taxon>Sar</taxon>
        <taxon>Stramenopiles</taxon>
        <taxon>Oomycota</taxon>
        <taxon>Peronosporomycetes</taxon>
        <taxon>Peronosporales</taxon>
        <taxon>Peronosporaceae</taxon>
        <taxon>Phytophthora</taxon>
    </lineage>
</organism>
<feature type="coiled-coil region" evidence="1">
    <location>
        <begin position="76"/>
        <end position="200"/>
    </location>
</feature>
<reference evidence="2" key="1">
    <citation type="submission" date="2021-02" db="EMBL/GenBank/DDBJ databases">
        <authorList>
            <person name="Palmer J.M."/>
        </authorList>
    </citation>
    <scope>NUCLEOTIDE SEQUENCE</scope>
    <source>
        <strain evidence="2">SCRP734</strain>
    </source>
</reference>
<sequence length="441" mass="50904">MQRRTRSRAAGRAPVAPLPTFSAHFKQTQTRAAALTNGKRDFRQIYGDVEGPGHDNNVRVKDPTASYSDDLMNAFKRKTQELCDETREQYEQKLERQEAQHERQAQSLQRQLREVLGSSVSLAEHEQIVATIAKEQQRELEEIRMRHRSELRELEPRCEHKWQAKLATVSKEKAALMHRMEQLELLRSKAEAEAKLTELRWAEQLEAACRSKEAAEKRVGDTKKRLADACRIIAALKTRVRHHARDLESQRDLTTEMRDEVMKCKLAHAGLKGDVASLERGLDHAQRAVADEKTNSCALQNEITGLREHFQRQECSAVELTASAEHHAIERKQLQKEVESLRESLQAEKQTVKDATARLDKMQQRATEAQLQHRDLRTRLELQQTTETSLKRQKQRLRQRVEQFKAVVEKLLAENKQLGEDATNRDASTEAWAKKLFGRRQ</sequence>
<keyword evidence="1" id="KW-0175">Coiled coil</keyword>
<feature type="coiled-coil region" evidence="1">
    <location>
        <begin position="324"/>
        <end position="421"/>
    </location>
</feature>
<dbReference type="EMBL" id="JAGDFM010000120">
    <property type="protein sequence ID" value="KAG7385491.1"/>
    <property type="molecule type" value="Genomic_DNA"/>
</dbReference>
<comment type="caution">
    <text evidence="2">The sequence shown here is derived from an EMBL/GenBank/DDBJ whole genome shotgun (WGS) entry which is preliminary data.</text>
</comment>
<protein>
    <submittedName>
        <fullName evidence="2">Uncharacterized protein</fullName>
    </submittedName>
</protein>
<evidence type="ECO:0000256" key="1">
    <source>
        <dbReference type="SAM" id="Coils"/>
    </source>
</evidence>
<dbReference type="Proteomes" id="UP000694044">
    <property type="component" value="Unassembled WGS sequence"/>
</dbReference>